<proteinExistence type="predicted"/>
<dbReference type="WBParaSite" id="RSKR_0000975100.1">
    <property type="protein sequence ID" value="RSKR_0000975100.1"/>
    <property type="gene ID" value="RSKR_0000975100"/>
</dbReference>
<evidence type="ECO:0000313" key="2">
    <source>
        <dbReference type="WBParaSite" id="RSKR_0000975100.1"/>
    </source>
</evidence>
<accession>A0AC35UBN6</accession>
<protein>
    <submittedName>
        <fullName evidence="2">EIF-4F 25 kDa subunit</fullName>
    </submittedName>
</protein>
<organism evidence="1 2">
    <name type="scientific">Rhabditophanes sp. KR3021</name>
    <dbReference type="NCBI Taxonomy" id="114890"/>
    <lineage>
        <taxon>Eukaryota</taxon>
        <taxon>Metazoa</taxon>
        <taxon>Ecdysozoa</taxon>
        <taxon>Nematoda</taxon>
        <taxon>Chromadorea</taxon>
        <taxon>Rhabditida</taxon>
        <taxon>Tylenchina</taxon>
        <taxon>Panagrolaimomorpha</taxon>
        <taxon>Strongyloidoidea</taxon>
        <taxon>Alloionematidae</taxon>
        <taxon>Rhabditophanes</taxon>
    </lineage>
</organism>
<sequence length="275" mass="31332">MANSSEFDNLPLKTELKNGDAEDVEKFGSKHEDELEQENVNSGTDASYSDDDIEEEEEKVDIPTDSIVCKKFPLAHKWDFYFLKDDKDLDWLGRLTMIHTFDELGAFLAFLNEARPPSSLKTGSDYNLFKYKIKPLWEEKENCNGGRAVVTLEKTANTEALDLMWQELMIALVTEQFTGNMDAICGAVCNVRNKGSKISIWTRSANDEESNKAIAKFMVETMLRAPGVDSTRRYFDSVRFEEHKQASSKQSSQLPPKILVYTKDILSTWESPVRN</sequence>
<name>A0AC35UBN6_9BILA</name>
<dbReference type="Proteomes" id="UP000095286">
    <property type="component" value="Unplaced"/>
</dbReference>
<reference evidence="2" key="1">
    <citation type="submission" date="2016-11" db="UniProtKB">
        <authorList>
            <consortium name="WormBaseParasite"/>
        </authorList>
    </citation>
    <scope>IDENTIFICATION</scope>
    <source>
        <strain evidence="2">KR3021</strain>
    </source>
</reference>
<evidence type="ECO:0000313" key="1">
    <source>
        <dbReference type="Proteomes" id="UP000095286"/>
    </source>
</evidence>